<accession>A0ABS3LEZ7</accession>
<keyword evidence="2" id="KW-1185">Reference proteome</keyword>
<name>A0ABS3LEZ7_9ENTE</name>
<evidence type="ECO:0000313" key="1">
    <source>
        <dbReference type="EMBL" id="MBO1308214.1"/>
    </source>
</evidence>
<proteinExistence type="predicted"/>
<sequence length="67" mass="7575">MEKKEIVPIQLVDQKPTSKPALAKPKVAARIKIGHLDVHIYNGTDKYVLTTILKELSFHASRLHKDT</sequence>
<organism evidence="1 2">
    <name type="scientific">Candidatus Enterococcus moelleringii</name>
    <dbReference type="NCBI Taxonomy" id="2815325"/>
    <lineage>
        <taxon>Bacteria</taxon>
        <taxon>Bacillati</taxon>
        <taxon>Bacillota</taxon>
        <taxon>Bacilli</taxon>
        <taxon>Lactobacillales</taxon>
        <taxon>Enterococcaceae</taxon>
        <taxon>Enterococcus</taxon>
    </lineage>
</organism>
<dbReference type="RefSeq" id="WP_207675209.1">
    <property type="nucleotide sequence ID" value="NZ_JAFREM010000031.1"/>
</dbReference>
<reference evidence="1 2" key="1">
    <citation type="submission" date="2021-03" db="EMBL/GenBank/DDBJ databases">
        <title>Enterococcal diversity collection.</title>
        <authorList>
            <person name="Gilmore M.S."/>
            <person name="Schwartzman J."/>
            <person name="Van Tyne D."/>
            <person name="Martin M."/>
            <person name="Earl A.M."/>
            <person name="Manson A.L."/>
            <person name="Straub T."/>
            <person name="Salamzade R."/>
            <person name="Saavedra J."/>
            <person name="Lebreton F."/>
            <person name="Prichula J."/>
            <person name="Schaufler K."/>
            <person name="Gaca A."/>
            <person name="Sgardioli B."/>
            <person name="Wagenaar J."/>
            <person name="Strong T."/>
        </authorList>
    </citation>
    <scope>NUCLEOTIDE SEQUENCE [LARGE SCALE GENOMIC DNA]</scope>
    <source>
        <strain evidence="1 2">669A</strain>
    </source>
</reference>
<protein>
    <submittedName>
        <fullName evidence="1">Uncharacterized protein</fullName>
    </submittedName>
</protein>
<dbReference type="Proteomes" id="UP000664601">
    <property type="component" value="Unassembled WGS sequence"/>
</dbReference>
<gene>
    <name evidence="1" type="ORF">JZO70_18705</name>
</gene>
<evidence type="ECO:0000313" key="2">
    <source>
        <dbReference type="Proteomes" id="UP000664601"/>
    </source>
</evidence>
<comment type="caution">
    <text evidence="1">The sequence shown here is derived from an EMBL/GenBank/DDBJ whole genome shotgun (WGS) entry which is preliminary data.</text>
</comment>
<dbReference type="EMBL" id="JAFREM010000031">
    <property type="protein sequence ID" value="MBO1308214.1"/>
    <property type="molecule type" value="Genomic_DNA"/>
</dbReference>